<dbReference type="EMBL" id="WSEK01000004">
    <property type="protein sequence ID" value="MVQ49472.1"/>
    <property type="molecule type" value="Genomic_DNA"/>
</dbReference>
<dbReference type="Pfam" id="PF05592">
    <property type="entry name" value="Bac_rhamnosid"/>
    <property type="match status" value="1"/>
</dbReference>
<evidence type="ECO:0000259" key="6">
    <source>
        <dbReference type="Pfam" id="PF17389"/>
    </source>
</evidence>
<dbReference type="InterPro" id="IPR013783">
    <property type="entry name" value="Ig-like_fold"/>
</dbReference>
<dbReference type="InterPro" id="IPR013737">
    <property type="entry name" value="Bac_rhamnosid_N"/>
</dbReference>
<dbReference type="EC" id="3.2.1.40" evidence="2"/>
<evidence type="ECO:0000256" key="1">
    <source>
        <dbReference type="ARBA" id="ARBA00001445"/>
    </source>
</evidence>
<evidence type="ECO:0000259" key="4">
    <source>
        <dbReference type="Pfam" id="PF05592"/>
    </source>
</evidence>
<evidence type="ECO:0000256" key="3">
    <source>
        <dbReference type="ARBA" id="ARBA00022801"/>
    </source>
</evidence>
<protein>
    <recommendedName>
        <fullName evidence="2">alpha-L-rhamnosidase</fullName>
        <ecNumber evidence="2">3.2.1.40</ecNumber>
    </recommendedName>
</protein>
<dbReference type="GO" id="GO:0030596">
    <property type="term" value="F:alpha-L-rhamnosidase activity"/>
    <property type="evidence" value="ECO:0007669"/>
    <property type="project" value="UniProtKB-EC"/>
</dbReference>
<dbReference type="Gene3D" id="2.60.420.10">
    <property type="entry name" value="Maltose phosphorylase, domain 3"/>
    <property type="match status" value="1"/>
</dbReference>
<dbReference type="Gene3D" id="2.60.120.260">
    <property type="entry name" value="Galactose-binding domain-like"/>
    <property type="match status" value="2"/>
</dbReference>
<comment type="caution">
    <text evidence="8">The sequence shown here is derived from an EMBL/GenBank/DDBJ whole genome shotgun (WGS) entry which is preliminary data.</text>
</comment>
<sequence>MGTPSVSAPTFEHHREALGIGEAEPRISFEVSADQGWTQRAYELEIRTADETWSTGRVESGDSVLLPWPTSALGSRESATVRARVWGADGTPSAWSPPADVEVGLLDPEDWLALAISAVGDVAREATAPTLLRREFQIAGPVSRARLYVTAHGVHEVEINGARVGDDTLSPGWTSYSSRLRYQTYDVTALLQEGANAIGSWLADGWYCGRLGFHGGESNRYGERTALLAQLEVVLADGTRQVIATDTSWRSGTGPITASSLYDGEVYDARGEVTGWSRPAFDESEWAGVETVERDPATLVAPDGPPVRCTEERRPLSAWSTPAGTVLVDFGQNLVGRLRITVEGDSGETITLRHAEVLEHGELATRPLRGAAATDTYILAGDGVETWEPRFTFHGFRYAEISGWPGTDPVREVLAGVVARVYHTDLRRLGEFECSDPLVNRLHENVVWSMRGNFLDIPTDCPQRDERLGWTGDLQVFAPTAAFLYDCTGMLSSWLKDLAAEQLPDGNVPWYVPYIPTIPMWTPPEPSAVWGDAAVLTPWDLYVATGDQQVLARQYDSAKAWVELAASMTADDGAWDHGGYQLGDWLDPNAPPEDPIAALTDPYLVATAYLAHSARRLSEIAAVLGREEDQRRYVEVADRVRGGFRTRYLTDDGLMASDTQTAYALAIAFELLDEQGTATAGARLAELVRKAGNKIATGFAGTPLVTEALSRTGHIQAAYDLLLERECPSWLYAVDHGATTIWERWDSMLPDGTVNPGAMTSFNHYALGAVASWLHRRVAGISPAEPGYRVIDFCPNPHGPITSARASHHTPYGTASIRWEVIHDGAALHVDVVVPAGASGRIVLPGSELEVAAGRSQVTVDL</sequence>
<dbReference type="Proteomes" id="UP000473525">
    <property type="component" value="Unassembled WGS sequence"/>
</dbReference>
<feature type="domain" description="Bacterial alpha-L-rhamnosidase N-terminal" evidence="5">
    <location>
        <begin position="142"/>
        <end position="311"/>
    </location>
</feature>
<dbReference type="PANTHER" id="PTHR33307:SF6">
    <property type="entry name" value="ALPHA-RHAMNOSIDASE (EUROFUNG)-RELATED"/>
    <property type="match status" value="1"/>
</dbReference>
<dbReference type="InterPro" id="IPR008928">
    <property type="entry name" value="6-hairpin_glycosidase_sf"/>
</dbReference>
<dbReference type="GO" id="GO:0005975">
    <property type="term" value="P:carbohydrate metabolic process"/>
    <property type="evidence" value="ECO:0007669"/>
    <property type="project" value="InterPro"/>
</dbReference>
<proteinExistence type="predicted"/>
<gene>
    <name evidence="8" type="ORF">GON03_09780</name>
</gene>
<keyword evidence="3 8" id="KW-0378">Hydrolase</keyword>
<dbReference type="Gene3D" id="1.50.10.10">
    <property type="match status" value="1"/>
</dbReference>
<dbReference type="Pfam" id="PF17389">
    <property type="entry name" value="Bac_rhamnosid6H"/>
    <property type="match status" value="1"/>
</dbReference>
<dbReference type="InterPro" id="IPR016007">
    <property type="entry name" value="Alpha_rhamnosid"/>
</dbReference>
<evidence type="ECO:0000313" key="9">
    <source>
        <dbReference type="Proteomes" id="UP000473525"/>
    </source>
</evidence>
<dbReference type="RefSeq" id="WP_157342150.1">
    <property type="nucleotide sequence ID" value="NZ_WSEK01000004.1"/>
</dbReference>
<comment type="catalytic activity">
    <reaction evidence="1">
        <text>Hydrolysis of terminal non-reducing alpha-L-rhamnose residues in alpha-L-rhamnosides.</text>
        <dbReference type="EC" id="3.2.1.40"/>
    </reaction>
</comment>
<dbReference type="Pfam" id="PF08531">
    <property type="entry name" value="Bac_rhamnosid_N"/>
    <property type="match status" value="1"/>
</dbReference>
<dbReference type="Pfam" id="PF25788">
    <property type="entry name" value="Ig_Rha78A_N"/>
    <property type="match status" value="1"/>
</dbReference>
<evidence type="ECO:0000259" key="5">
    <source>
        <dbReference type="Pfam" id="PF08531"/>
    </source>
</evidence>
<name>A0A6L6XRP7_9ACTN</name>
<dbReference type="PIRSF" id="PIRSF010631">
    <property type="entry name" value="A-rhamnsds"/>
    <property type="match status" value="1"/>
</dbReference>
<dbReference type="InterPro" id="IPR035396">
    <property type="entry name" value="Bac_rhamnosid6H"/>
</dbReference>
<keyword evidence="9" id="KW-1185">Reference proteome</keyword>
<reference evidence="8 9" key="1">
    <citation type="submission" date="2019-12" db="EMBL/GenBank/DDBJ databases">
        <authorList>
            <person name="Huq M.A."/>
        </authorList>
    </citation>
    <scope>NUCLEOTIDE SEQUENCE [LARGE SCALE GENOMIC DNA]</scope>
    <source>
        <strain evidence="8 9">MAH-18</strain>
    </source>
</reference>
<dbReference type="PANTHER" id="PTHR33307">
    <property type="entry name" value="ALPHA-RHAMNOSIDASE (EUROFUNG)"/>
    <property type="match status" value="1"/>
</dbReference>
<accession>A0A6L6XRP7</accession>
<dbReference type="InterPro" id="IPR008902">
    <property type="entry name" value="Rhamnosid_concanavalin"/>
</dbReference>
<organism evidence="8 9">
    <name type="scientific">Nocardioides agri</name>
    <dbReference type="NCBI Taxonomy" id="2682843"/>
    <lineage>
        <taxon>Bacteria</taxon>
        <taxon>Bacillati</taxon>
        <taxon>Actinomycetota</taxon>
        <taxon>Actinomycetes</taxon>
        <taxon>Propionibacteriales</taxon>
        <taxon>Nocardioidaceae</taxon>
        <taxon>Nocardioides</taxon>
    </lineage>
</organism>
<dbReference type="AlphaFoldDB" id="A0A6L6XRP7"/>
<dbReference type="SUPFAM" id="SSF48208">
    <property type="entry name" value="Six-hairpin glycosidases"/>
    <property type="match status" value="1"/>
</dbReference>
<feature type="domain" description="Alpha-L-rhamnosidase C-terminal" evidence="7">
    <location>
        <begin position="780"/>
        <end position="855"/>
    </location>
</feature>
<feature type="domain" description="Alpha-L-rhamnosidase concanavalin-like" evidence="4">
    <location>
        <begin position="321"/>
        <end position="416"/>
    </location>
</feature>
<evidence type="ECO:0000256" key="2">
    <source>
        <dbReference type="ARBA" id="ARBA00012652"/>
    </source>
</evidence>
<evidence type="ECO:0000313" key="8">
    <source>
        <dbReference type="EMBL" id="MVQ49472.1"/>
    </source>
</evidence>
<evidence type="ECO:0000259" key="7">
    <source>
        <dbReference type="Pfam" id="PF17390"/>
    </source>
</evidence>
<dbReference type="Pfam" id="PF17390">
    <property type="entry name" value="Bac_rhamnosid_C"/>
    <property type="match status" value="1"/>
</dbReference>
<dbReference type="Gene3D" id="2.60.40.10">
    <property type="entry name" value="Immunoglobulins"/>
    <property type="match status" value="1"/>
</dbReference>
<dbReference type="InterPro" id="IPR012341">
    <property type="entry name" value="6hp_glycosidase-like_sf"/>
</dbReference>
<dbReference type="InterPro" id="IPR035398">
    <property type="entry name" value="Bac_rhamnosid_C"/>
</dbReference>
<feature type="domain" description="Alpha-L-rhamnosidase six-hairpin glycosidase" evidence="6">
    <location>
        <begin position="428"/>
        <end position="778"/>
    </location>
</feature>